<keyword evidence="14" id="KW-1185">Reference proteome</keyword>
<dbReference type="CDD" id="cd00082">
    <property type="entry name" value="HisKA"/>
    <property type="match status" value="1"/>
</dbReference>
<keyword evidence="6 10" id="KW-0812">Transmembrane</keyword>
<dbReference type="PROSITE" id="PS50109">
    <property type="entry name" value="HIS_KIN"/>
    <property type="match status" value="1"/>
</dbReference>
<evidence type="ECO:0000256" key="4">
    <source>
        <dbReference type="ARBA" id="ARBA00022553"/>
    </source>
</evidence>
<comment type="catalytic activity">
    <reaction evidence="1">
        <text>ATP + protein L-histidine = ADP + protein N-phospho-L-histidine.</text>
        <dbReference type="EC" id="2.7.13.3"/>
    </reaction>
</comment>
<comment type="subcellular location">
    <subcellularLocation>
        <location evidence="2">Membrane</location>
    </subcellularLocation>
</comment>
<dbReference type="Pfam" id="PF02518">
    <property type="entry name" value="HATPase_c"/>
    <property type="match status" value="1"/>
</dbReference>
<protein>
    <recommendedName>
        <fullName evidence="3">histidine kinase</fullName>
        <ecNumber evidence="3">2.7.13.3</ecNumber>
    </recommendedName>
</protein>
<dbReference type="Pfam" id="PF08521">
    <property type="entry name" value="2CSK_N"/>
    <property type="match status" value="1"/>
</dbReference>
<dbReference type="PANTHER" id="PTHR45436:SF5">
    <property type="entry name" value="SENSOR HISTIDINE KINASE TRCS"/>
    <property type="match status" value="1"/>
</dbReference>
<feature type="transmembrane region" description="Helical" evidence="10">
    <location>
        <begin position="171"/>
        <end position="190"/>
    </location>
</feature>
<reference evidence="13 14" key="1">
    <citation type="submission" date="2020-04" db="EMBL/GenBank/DDBJ databases">
        <title>Thalassotalea sp. M1531, isolated from the surface of marine red alga.</title>
        <authorList>
            <person name="Pang L."/>
            <person name="Lu D.-C."/>
        </authorList>
    </citation>
    <scope>NUCLEOTIDE SEQUENCE [LARGE SCALE GENOMIC DNA]</scope>
    <source>
        <strain evidence="13 14">M1531</strain>
    </source>
</reference>
<keyword evidence="7" id="KW-0418">Kinase</keyword>
<evidence type="ECO:0000259" key="11">
    <source>
        <dbReference type="PROSITE" id="PS50109"/>
    </source>
</evidence>
<keyword evidence="5" id="KW-0808">Transferase</keyword>
<evidence type="ECO:0000259" key="12">
    <source>
        <dbReference type="PROSITE" id="PS50885"/>
    </source>
</evidence>
<proteinExistence type="predicted"/>
<dbReference type="SMART" id="SM00388">
    <property type="entry name" value="HisKA"/>
    <property type="match status" value="1"/>
</dbReference>
<dbReference type="EC" id="2.7.13.3" evidence="3"/>
<evidence type="ECO:0000256" key="1">
    <source>
        <dbReference type="ARBA" id="ARBA00000085"/>
    </source>
</evidence>
<dbReference type="Pfam" id="PF00672">
    <property type="entry name" value="HAMP"/>
    <property type="match status" value="1"/>
</dbReference>
<evidence type="ECO:0000256" key="2">
    <source>
        <dbReference type="ARBA" id="ARBA00004370"/>
    </source>
</evidence>
<evidence type="ECO:0000256" key="9">
    <source>
        <dbReference type="ARBA" id="ARBA00023012"/>
    </source>
</evidence>
<dbReference type="PANTHER" id="PTHR45436">
    <property type="entry name" value="SENSOR HISTIDINE KINASE YKOH"/>
    <property type="match status" value="1"/>
</dbReference>
<dbReference type="InterPro" id="IPR036097">
    <property type="entry name" value="HisK_dim/P_sf"/>
</dbReference>
<dbReference type="InterPro" id="IPR005467">
    <property type="entry name" value="His_kinase_dom"/>
</dbReference>
<name>A0A7Y0LEL9_9GAMM</name>
<keyword evidence="4" id="KW-0597">Phosphoprotein</keyword>
<dbReference type="SUPFAM" id="SSF47384">
    <property type="entry name" value="Homodimeric domain of signal transducing histidine kinase"/>
    <property type="match status" value="1"/>
</dbReference>
<dbReference type="GO" id="GO:0000155">
    <property type="term" value="F:phosphorelay sensor kinase activity"/>
    <property type="evidence" value="ECO:0007669"/>
    <property type="project" value="InterPro"/>
</dbReference>
<dbReference type="InterPro" id="IPR036890">
    <property type="entry name" value="HATPase_C_sf"/>
</dbReference>
<dbReference type="InterPro" id="IPR003661">
    <property type="entry name" value="HisK_dim/P_dom"/>
</dbReference>
<dbReference type="SMART" id="SM00304">
    <property type="entry name" value="HAMP"/>
    <property type="match status" value="1"/>
</dbReference>
<dbReference type="RefSeq" id="WP_169076073.1">
    <property type="nucleotide sequence ID" value="NZ_JABBXH010000004.1"/>
</dbReference>
<feature type="domain" description="HAMP" evidence="12">
    <location>
        <begin position="191"/>
        <end position="244"/>
    </location>
</feature>
<dbReference type="PROSITE" id="PS50885">
    <property type="entry name" value="HAMP"/>
    <property type="match status" value="1"/>
</dbReference>
<dbReference type="AlphaFoldDB" id="A0A7Y0LEL9"/>
<evidence type="ECO:0000313" key="14">
    <source>
        <dbReference type="Proteomes" id="UP000568664"/>
    </source>
</evidence>
<organism evidence="13 14">
    <name type="scientific">Thalassotalea algicola</name>
    <dbReference type="NCBI Taxonomy" id="2716224"/>
    <lineage>
        <taxon>Bacteria</taxon>
        <taxon>Pseudomonadati</taxon>
        <taxon>Pseudomonadota</taxon>
        <taxon>Gammaproteobacteria</taxon>
        <taxon>Alteromonadales</taxon>
        <taxon>Colwelliaceae</taxon>
        <taxon>Thalassotalea</taxon>
    </lineage>
</organism>
<sequence>MNSIRSQLLIWLIPSFIIIAFLAGTTLYFSEKRRLNDSLDNELNKLARAVQLANKMPMPPRRFGGVMRESSNIAENTERLLNDGDFVFYLQAWDETGATLSKSENLGEHQFSYLKEPHQQRHYNSQLTSGEDIRMHSFTMRTGPISDKITVSVAITKTEVNQQLAILTYKLIIGGVFFCFLLSFVLVFTIRKTLTPIQYLSEKVAEVEAGTLHNRLDIEGVPTEINPLISRLNQLLARLEKSFERERQFNNDLAHELRTPLAAIRTTSEVAMKWPEQSSVDDYRYIAESSAQLQNTIDSILSLARIENSGSEILIERVNVSTIIEECIALQSTLVKERGIIIALSLNEQHVIESNPHLLRIIISNLISNAVEYAPKNSEVVLTGKERHSLFTTTNLAPNLGKSDLSTMFDRLWRKDSSRTGTNHVGLGLSIAHSAATAISLKLTVELDDKQMLIMSLTDE</sequence>
<evidence type="ECO:0000256" key="10">
    <source>
        <dbReference type="SAM" id="Phobius"/>
    </source>
</evidence>
<dbReference type="Proteomes" id="UP000568664">
    <property type="component" value="Unassembled WGS sequence"/>
</dbReference>
<keyword evidence="9" id="KW-0902">Two-component regulatory system</keyword>
<keyword evidence="8 10" id="KW-1133">Transmembrane helix</keyword>
<evidence type="ECO:0000313" key="13">
    <source>
        <dbReference type="EMBL" id="NMP32774.1"/>
    </source>
</evidence>
<dbReference type="SUPFAM" id="SSF55874">
    <property type="entry name" value="ATPase domain of HSP90 chaperone/DNA topoisomerase II/histidine kinase"/>
    <property type="match status" value="1"/>
</dbReference>
<evidence type="ECO:0000256" key="8">
    <source>
        <dbReference type="ARBA" id="ARBA00022989"/>
    </source>
</evidence>
<evidence type="ECO:0000256" key="3">
    <source>
        <dbReference type="ARBA" id="ARBA00012438"/>
    </source>
</evidence>
<keyword evidence="10" id="KW-0472">Membrane</keyword>
<evidence type="ECO:0000256" key="5">
    <source>
        <dbReference type="ARBA" id="ARBA00022679"/>
    </source>
</evidence>
<dbReference type="SMART" id="SM00387">
    <property type="entry name" value="HATPase_c"/>
    <property type="match status" value="1"/>
</dbReference>
<dbReference type="InterPro" id="IPR013727">
    <property type="entry name" value="2CSK_N"/>
</dbReference>
<dbReference type="InterPro" id="IPR003660">
    <property type="entry name" value="HAMP_dom"/>
</dbReference>
<comment type="caution">
    <text evidence="13">The sequence shown here is derived from an EMBL/GenBank/DDBJ whole genome shotgun (WGS) entry which is preliminary data.</text>
</comment>
<dbReference type="GO" id="GO:0005886">
    <property type="term" value="C:plasma membrane"/>
    <property type="evidence" value="ECO:0007669"/>
    <property type="project" value="TreeGrafter"/>
</dbReference>
<dbReference type="Pfam" id="PF00512">
    <property type="entry name" value="HisKA"/>
    <property type="match status" value="1"/>
</dbReference>
<feature type="domain" description="Histidine kinase" evidence="11">
    <location>
        <begin position="252"/>
        <end position="446"/>
    </location>
</feature>
<dbReference type="Gene3D" id="1.10.287.130">
    <property type="match status" value="1"/>
</dbReference>
<dbReference type="Gene3D" id="3.30.565.10">
    <property type="entry name" value="Histidine kinase-like ATPase, C-terminal domain"/>
    <property type="match status" value="1"/>
</dbReference>
<dbReference type="InterPro" id="IPR050428">
    <property type="entry name" value="TCS_sensor_his_kinase"/>
</dbReference>
<evidence type="ECO:0000256" key="6">
    <source>
        <dbReference type="ARBA" id="ARBA00022692"/>
    </source>
</evidence>
<accession>A0A7Y0LEL9</accession>
<feature type="transmembrane region" description="Helical" evidence="10">
    <location>
        <begin position="6"/>
        <end position="29"/>
    </location>
</feature>
<evidence type="ECO:0000256" key="7">
    <source>
        <dbReference type="ARBA" id="ARBA00022777"/>
    </source>
</evidence>
<gene>
    <name evidence="13" type="ORF">HII17_14545</name>
</gene>
<dbReference type="EMBL" id="JABBXH010000004">
    <property type="protein sequence ID" value="NMP32774.1"/>
    <property type="molecule type" value="Genomic_DNA"/>
</dbReference>
<dbReference type="InterPro" id="IPR003594">
    <property type="entry name" value="HATPase_dom"/>
</dbReference>